<feature type="region of interest" description="Disordered" evidence="2">
    <location>
        <begin position="380"/>
        <end position="443"/>
    </location>
</feature>
<feature type="transmembrane region" description="Helical" evidence="3">
    <location>
        <begin position="220"/>
        <end position="243"/>
    </location>
</feature>
<dbReference type="NCBIfam" id="TIGR03926">
    <property type="entry name" value="T7_EssB"/>
    <property type="match status" value="1"/>
</dbReference>
<dbReference type="InterPro" id="IPR018778">
    <property type="entry name" value="T7SS_EssB"/>
</dbReference>
<dbReference type="OrthoDB" id="4975281at2"/>
<dbReference type="EMBL" id="VLXZ01000017">
    <property type="protein sequence ID" value="TSB44903.1"/>
    <property type="molecule type" value="Genomic_DNA"/>
</dbReference>
<proteinExistence type="inferred from homology"/>
<sequence>MVEEKISYFEKKIGAALEKEDNSWVITFQQARLKLHDPLEINFLINSDTVLTREIVTTEDTIQIKAQPKQELYDFDIIHTKDLYAKWMLMNQLLKKVQHHQTKRLNLFICPENLLFDQSYEPYFIHYGVTESIPPYDIDQELLLHELKATLAFLINPKHSFEEYEAYSETLRLTESAKDIMDAKSIDELLVVSQNSLKELETEGKEQVHIPRKSWLINRYSLIGAVALLVPLIALSIYGYWFFIPEKNAYIKSSQHYINADFSSVIDELDSYKGERMPYVVQYQLANAYLATESLTEEQRQNLQNTLTLQSNENVFLYWIHLGRGENEEAIDLARSIEYELVILGLLKYKDEVTNDASLDTEERESLLNEIQNELDSFMDEREEQRQQEEQEQNQENGTVDEADTEDSNEDQEEETEADAEPNEDENNEEDNNEDNEEENEEE</sequence>
<protein>
    <submittedName>
        <fullName evidence="4">Type VII secretion protein EssB</fullName>
    </submittedName>
</protein>
<dbReference type="InterPro" id="IPR042565">
    <property type="entry name" value="T7SS_EssB_C"/>
</dbReference>
<name>A0A553ZU26_9BACI</name>
<evidence type="ECO:0000313" key="4">
    <source>
        <dbReference type="EMBL" id="TSB44903.1"/>
    </source>
</evidence>
<reference evidence="4 5" key="1">
    <citation type="submission" date="2019-07" db="EMBL/GenBank/DDBJ databases">
        <authorList>
            <person name="Park Y.J."/>
            <person name="Jeong S.E."/>
            <person name="Jung H.S."/>
        </authorList>
    </citation>
    <scope>NUCLEOTIDE SEQUENCE [LARGE SCALE GENOMIC DNA]</scope>
    <source>
        <strain evidence="5">P16(2019)</strain>
    </source>
</reference>
<comment type="caution">
    <text evidence="4">The sequence shown here is derived from an EMBL/GenBank/DDBJ whole genome shotgun (WGS) entry which is preliminary data.</text>
</comment>
<keyword evidence="5" id="KW-1185">Reference proteome</keyword>
<evidence type="ECO:0000256" key="3">
    <source>
        <dbReference type="SAM" id="Phobius"/>
    </source>
</evidence>
<dbReference type="Pfam" id="PF10140">
    <property type="entry name" value="YukC"/>
    <property type="match status" value="1"/>
</dbReference>
<comment type="similarity">
    <text evidence="1">Belongs to the EssB family.</text>
</comment>
<feature type="compositionally biased region" description="Acidic residues" evidence="2">
    <location>
        <begin position="399"/>
        <end position="443"/>
    </location>
</feature>
<feature type="compositionally biased region" description="Basic and acidic residues" evidence="2">
    <location>
        <begin position="380"/>
        <end position="389"/>
    </location>
</feature>
<dbReference type="Proteomes" id="UP000318521">
    <property type="component" value="Unassembled WGS sequence"/>
</dbReference>
<dbReference type="Gene3D" id="1.25.40.680">
    <property type="entry name" value="Type VII secretion system EssB, C-terminal-like domain"/>
    <property type="match status" value="1"/>
</dbReference>
<evidence type="ECO:0000256" key="2">
    <source>
        <dbReference type="SAM" id="MobiDB-lite"/>
    </source>
</evidence>
<dbReference type="RefSeq" id="WP_143850422.1">
    <property type="nucleotide sequence ID" value="NZ_VLXZ01000017.1"/>
</dbReference>
<accession>A0A553ZU26</accession>
<evidence type="ECO:0000256" key="1">
    <source>
        <dbReference type="ARBA" id="ARBA00010163"/>
    </source>
</evidence>
<dbReference type="AlphaFoldDB" id="A0A553ZU26"/>
<keyword evidence="3" id="KW-0812">Transmembrane</keyword>
<dbReference type="Gene3D" id="1.10.510.10">
    <property type="entry name" value="Transferase(Phosphotransferase) domain 1"/>
    <property type="match status" value="1"/>
</dbReference>
<organism evidence="4 5">
    <name type="scientific">Alkalicoccobacillus porphyridii</name>
    <dbReference type="NCBI Taxonomy" id="2597270"/>
    <lineage>
        <taxon>Bacteria</taxon>
        <taxon>Bacillati</taxon>
        <taxon>Bacillota</taxon>
        <taxon>Bacilli</taxon>
        <taxon>Bacillales</taxon>
        <taxon>Bacillaceae</taxon>
        <taxon>Alkalicoccobacillus</taxon>
    </lineage>
</organism>
<keyword evidence="3" id="KW-0472">Membrane</keyword>
<keyword evidence="3" id="KW-1133">Transmembrane helix</keyword>
<evidence type="ECO:0000313" key="5">
    <source>
        <dbReference type="Proteomes" id="UP000318521"/>
    </source>
</evidence>
<gene>
    <name evidence="4" type="primary">essB</name>
    <name evidence="4" type="ORF">FN960_18820</name>
</gene>